<evidence type="ECO:0000313" key="7">
    <source>
        <dbReference type="Proteomes" id="UP000010847"/>
    </source>
</evidence>
<keyword evidence="6" id="KW-0966">Cell projection</keyword>
<dbReference type="Pfam" id="PF22692">
    <property type="entry name" value="LlgE_F_G_D1"/>
    <property type="match status" value="1"/>
</dbReference>
<feature type="domain" description="Flagellar basal body rod protein N-terminal" evidence="3">
    <location>
        <begin position="6"/>
        <end position="34"/>
    </location>
</feature>
<dbReference type="InterPro" id="IPR020013">
    <property type="entry name" value="Flagellar_FlgE/F/G"/>
</dbReference>
<name>W0EF04_9FIRM</name>
<dbReference type="eggNOG" id="COG4786">
    <property type="taxonomic scope" value="Bacteria"/>
</dbReference>
<feature type="domain" description="Flagellar hook protein FlgE/F/G-like D1" evidence="5">
    <location>
        <begin position="94"/>
        <end position="154"/>
    </location>
</feature>
<dbReference type="Pfam" id="PF06429">
    <property type="entry name" value="Flg_bbr_C"/>
    <property type="match status" value="1"/>
</dbReference>
<dbReference type="Proteomes" id="UP000010847">
    <property type="component" value="Chromosome"/>
</dbReference>
<dbReference type="OrthoDB" id="9804559at2"/>
<sequence>MRLLGTAAGGIRAQQVAMDVVGDNIANVNTPGFKASQPSFAETLSSELRPEGTTMNGAPVGDKVNVGAGVLYNAIGTDFKQGTVVPSDNPLNLAIAGDGFFPVQLPNGDTAFTRVGDFSADANGMLVNSEGQVLALRIPSEVPNGKVDPSGQVTGVLNGENVVLGQVLNKVNAPYSVDQEGRLIDVQGNLAQTGIILPAGASDLSVSSNGIIRGKVNDVMQTLGVVSIVSFPNQGGLERLGGNLFRRSGAGTEGMPIVGLGTIRSQALEQSNVDLANSMTDLIQVQRAYQMNSRMVSYGDQMWGVANSIRR</sequence>
<dbReference type="KEGG" id="dmt:DESME_12585"/>
<dbReference type="RefSeq" id="WP_006716692.1">
    <property type="nucleotide sequence ID" value="NZ_CP007032.1"/>
</dbReference>
<evidence type="ECO:0000256" key="2">
    <source>
        <dbReference type="RuleBase" id="RU362116"/>
    </source>
</evidence>
<proteinExistence type="inferred from homology"/>
<dbReference type="Pfam" id="PF00460">
    <property type="entry name" value="Flg_bb_rod"/>
    <property type="match status" value="1"/>
</dbReference>
<dbReference type="InterPro" id="IPR037925">
    <property type="entry name" value="FlgE/F/G-like"/>
</dbReference>
<evidence type="ECO:0000313" key="6">
    <source>
        <dbReference type="EMBL" id="AHF07764.1"/>
    </source>
</evidence>
<dbReference type="NCBIfam" id="TIGR03506">
    <property type="entry name" value="FlgEFG_subfam"/>
    <property type="match status" value="2"/>
</dbReference>
<organism evidence="6 7">
    <name type="scientific">Desulfitobacterium metallireducens DSM 15288</name>
    <dbReference type="NCBI Taxonomy" id="871968"/>
    <lineage>
        <taxon>Bacteria</taxon>
        <taxon>Bacillati</taxon>
        <taxon>Bacillota</taxon>
        <taxon>Clostridia</taxon>
        <taxon>Eubacteriales</taxon>
        <taxon>Desulfitobacteriaceae</taxon>
        <taxon>Desulfitobacterium</taxon>
    </lineage>
</organism>
<comment type="similarity">
    <text evidence="1 2">Belongs to the flagella basal body rod proteins family.</text>
</comment>
<dbReference type="PANTHER" id="PTHR30435">
    <property type="entry name" value="FLAGELLAR PROTEIN"/>
    <property type="match status" value="1"/>
</dbReference>
<evidence type="ECO:0000256" key="1">
    <source>
        <dbReference type="ARBA" id="ARBA00009677"/>
    </source>
</evidence>
<keyword evidence="2" id="KW-0975">Bacterial flagellum</keyword>
<accession>W0EF04</accession>
<dbReference type="InterPro" id="IPR001444">
    <property type="entry name" value="Flag_bb_rod_N"/>
</dbReference>
<evidence type="ECO:0000259" key="5">
    <source>
        <dbReference type="Pfam" id="PF22692"/>
    </source>
</evidence>
<evidence type="ECO:0000259" key="3">
    <source>
        <dbReference type="Pfam" id="PF00460"/>
    </source>
</evidence>
<keyword evidence="7" id="KW-1185">Reference proteome</keyword>
<comment type="subcellular location">
    <subcellularLocation>
        <location evidence="2">Bacterial flagellum basal body</location>
    </subcellularLocation>
</comment>
<dbReference type="AlphaFoldDB" id="W0EF04"/>
<dbReference type="HOGENOM" id="CLU_013687_0_1_9"/>
<protein>
    <submittedName>
        <fullName evidence="6">Flagellar basal-body rod protein FlgG</fullName>
    </submittedName>
</protein>
<feature type="domain" description="Flagellar basal-body/hook protein C-terminal" evidence="4">
    <location>
        <begin position="265"/>
        <end position="308"/>
    </location>
</feature>
<dbReference type="GO" id="GO:0009425">
    <property type="term" value="C:bacterial-type flagellum basal body"/>
    <property type="evidence" value="ECO:0007669"/>
    <property type="project" value="UniProtKB-SubCell"/>
</dbReference>
<dbReference type="GO" id="GO:0071978">
    <property type="term" value="P:bacterial-type flagellum-dependent swarming motility"/>
    <property type="evidence" value="ECO:0007669"/>
    <property type="project" value="TreeGrafter"/>
</dbReference>
<dbReference type="InterPro" id="IPR010930">
    <property type="entry name" value="Flg_bb/hook_C_dom"/>
</dbReference>
<dbReference type="STRING" id="871968.DESME_12585"/>
<keyword evidence="6" id="KW-0282">Flagellum</keyword>
<dbReference type="InterPro" id="IPR053967">
    <property type="entry name" value="LlgE_F_G-like_D1"/>
</dbReference>
<dbReference type="PANTHER" id="PTHR30435:SF19">
    <property type="entry name" value="FLAGELLAR BASAL-BODY ROD PROTEIN FLGG"/>
    <property type="match status" value="1"/>
</dbReference>
<reference evidence="6 7" key="1">
    <citation type="submission" date="2013-12" db="EMBL/GenBank/DDBJ databases">
        <authorList>
            <consortium name="DOE Joint Genome Institute"/>
            <person name="Smidt H."/>
            <person name="Huntemann M."/>
            <person name="Han J."/>
            <person name="Chen A."/>
            <person name="Kyrpides N."/>
            <person name="Mavromatis K."/>
            <person name="Markowitz V."/>
            <person name="Palaniappan K."/>
            <person name="Ivanova N."/>
            <person name="Schaumberg A."/>
            <person name="Pati A."/>
            <person name="Liolios K."/>
            <person name="Nordberg H.P."/>
            <person name="Cantor M.N."/>
            <person name="Hua S.X."/>
            <person name="Woyke T."/>
        </authorList>
    </citation>
    <scope>NUCLEOTIDE SEQUENCE [LARGE SCALE GENOMIC DNA]</scope>
    <source>
        <strain evidence="7">DSM 15288</strain>
    </source>
</reference>
<evidence type="ECO:0000259" key="4">
    <source>
        <dbReference type="Pfam" id="PF06429"/>
    </source>
</evidence>
<keyword evidence="6" id="KW-0969">Cilium</keyword>
<dbReference type="SUPFAM" id="SSF117143">
    <property type="entry name" value="Flagellar hook protein flgE"/>
    <property type="match status" value="1"/>
</dbReference>
<dbReference type="EMBL" id="CP007032">
    <property type="protein sequence ID" value="AHF07764.1"/>
    <property type="molecule type" value="Genomic_DNA"/>
</dbReference>
<gene>
    <name evidence="6" type="ORF">DESME_12585</name>
</gene>